<dbReference type="Pfam" id="PF19795">
    <property type="entry name" value="DUF6279"/>
    <property type="match status" value="1"/>
</dbReference>
<keyword evidence="2" id="KW-1185">Reference proteome</keyword>
<accession>A0ABY1PXP4</accession>
<organism evidence="1 2">
    <name type="scientific">Noviherbaspirillum suwonense</name>
    <dbReference type="NCBI Taxonomy" id="1224511"/>
    <lineage>
        <taxon>Bacteria</taxon>
        <taxon>Pseudomonadati</taxon>
        <taxon>Pseudomonadota</taxon>
        <taxon>Betaproteobacteria</taxon>
        <taxon>Burkholderiales</taxon>
        <taxon>Oxalobacteraceae</taxon>
        <taxon>Noviherbaspirillum</taxon>
    </lineage>
</organism>
<proteinExistence type="predicted"/>
<dbReference type="Proteomes" id="UP001158049">
    <property type="component" value="Unassembled WGS sequence"/>
</dbReference>
<reference evidence="1 2" key="1">
    <citation type="submission" date="2017-05" db="EMBL/GenBank/DDBJ databases">
        <authorList>
            <person name="Varghese N."/>
            <person name="Submissions S."/>
        </authorList>
    </citation>
    <scope>NUCLEOTIDE SEQUENCE [LARGE SCALE GENOMIC DNA]</scope>
    <source>
        <strain evidence="1 2">DSM 26001</strain>
    </source>
</reference>
<name>A0ABY1PXP4_9BURK</name>
<comment type="caution">
    <text evidence="1">The sequence shown here is derived from an EMBL/GenBank/DDBJ whole genome shotgun (WGS) entry which is preliminary data.</text>
</comment>
<evidence type="ECO:0000313" key="2">
    <source>
        <dbReference type="Proteomes" id="UP001158049"/>
    </source>
</evidence>
<protein>
    <submittedName>
        <fullName evidence="1">Uncharacterized protein</fullName>
    </submittedName>
</protein>
<gene>
    <name evidence="1" type="ORF">SAMN06295970_103116</name>
</gene>
<dbReference type="RefSeq" id="WP_283441394.1">
    <property type="nucleotide sequence ID" value="NZ_FXUL01000003.1"/>
</dbReference>
<sequence length="278" mass="32639">MARLGYNNGETVSYFWLNGYIGFDADQKPWVKKELAGLFAWHRRTQLPEYLPLLAQAKKRVQKPVSEAELVQDYEDIRRRVLVITDRAAPVAADLALALRPEQIASIERKFADNNETFRKEHLRGDLAQRQRERFKRSMKQAKIWFGNFSTEQERQIRLLSDARPLDDELVLADRMQRQAEMIRMLQRIEAEKPTREAAVGMIRQYVSGAMDHYNHPEYQNYFEKYRAAQMRMVAGIFNISTPEQKQHFEKEVQGWIDDFDTLSRLDPPPAAQRIPVN</sequence>
<dbReference type="EMBL" id="FXUL01000003">
    <property type="protein sequence ID" value="SMP52304.1"/>
    <property type="molecule type" value="Genomic_DNA"/>
</dbReference>
<evidence type="ECO:0000313" key="1">
    <source>
        <dbReference type="EMBL" id="SMP52304.1"/>
    </source>
</evidence>